<proteinExistence type="predicted"/>
<protein>
    <recommendedName>
        <fullName evidence="2">Clr5 domain-containing protein</fullName>
    </recommendedName>
</protein>
<evidence type="ECO:0000313" key="3">
    <source>
        <dbReference type="EMBL" id="KAK4192423.1"/>
    </source>
</evidence>
<accession>A0AAN6X1N1</accession>
<dbReference type="Pfam" id="PF14420">
    <property type="entry name" value="Clr5"/>
    <property type="match status" value="1"/>
</dbReference>
<name>A0AAN6X1N1_9PEZI</name>
<dbReference type="InterPro" id="IPR025676">
    <property type="entry name" value="Clr5_dom"/>
</dbReference>
<dbReference type="EMBL" id="MU864354">
    <property type="protein sequence ID" value="KAK4192423.1"/>
    <property type="molecule type" value="Genomic_DNA"/>
</dbReference>
<feature type="region of interest" description="Disordered" evidence="1">
    <location>
        <begin position="86"/>
        <end position="136"/>
    </location>
</feature>
<evidence type="ECO:0000259" key="2">
    <source>
        <dbReference type="Pfam" id="PF14420"/>
    </source>
</evidence>
<feature type="compositionally biased region" description="Low complexity" evidence="1">
    <location>
        <begin position="576"/>
        <end position="591"/>
    </location>
</feature>
<feature type="region of interest" description="Disordered" evidence="1">
    <location>
        <begin position="1"/>
        <end position="23"/>
    </location>
</feature>
<evidence type="ECO:0000256" key="1">
    <source>
        <dbReference type="SAM" id="MobiDB-lite"/>
    </source>
</evidence>
<reference evidence="3" key="2">
    <citation type="submission" date="2023-05" db="EMBL/GenBank/DDBJ databases">
        <authorList>
            <consortium name="Lawrence Berkeley National Laboratory"/>
            <person name="Steindorff A."/>
            <person name="Hensen N."/>
            <person name="Bonometti L."/>
            <person name="Westerberg I."/>
            <person name="Brannstrom I.O."/>
            <person name="Guillou S."/>
            <person name="Cros-Aarteil S."/>
            <person name="Calhoun S."/>
            <person name="Haridas S."/>
            <person name="Kuo A."/>
            <person name="Mondo S."/>
            <person name="Pangilinan J."/>
            <person name="Riley R."/>
            <person name="Labutti K."/>
            <person name="Andreopoulos B."/>
            <person name="Lipzen A."/>
            <person name="Chen C."/>
            <person name="Yanf M."/>
            <person name="Daum C."/>
            <person name="Ng V."/>
            <person name="Clum A."/>
            <person name="Ohm R."/>
            <person name="Martin F."/>
            <person name="Silar P."/>
            <person name="Natvig D."/>
            <person name="Lalanne C."/>
            <person name="Gautier V."/>
            <person name="Ament-Velasquez S.L."/>
            <person name="Kruys A."/>
            <person name="Hutchinson M.I."/>
            <person name="Powell A.J."/>
            <person name="Barry K."/>
            <person name="Miller A.N."/>
            <person name="Grigoriev I.V."/>
            <person name="Debuchy R."/>
            <person name="Gladieux P."/>
            <person name="Thoren M.H."/>
            <person name="Johannesson H."/>
        </authorList>
    </citation>
    <scope>NUCLEOTIDE SEQUENCE</scope>
    <source>
        <strain evidence="3">PSN309</strain>
    </source>
</reference>
<feature type="compositionally biased region" description="Basic and acidic residues" evidence="1">
    <location>
        <begin position="595"/>
        <end position="616"/>
    </location>
</feature>
<feature type="domain" description="Clr5" evidence="2">
    <location>
        <begin position="27"/>
        <end position="84"/>
    </location>
</feature>
<keyword evidence="4" id="KW-1185">Reference proteome</keyword>
<feature type="compositionally biased region" description="Basic and acidic residues" evidence="1">
    <location>
        <begin position="1"/>
        <end position="11"/>
    </location>
</feature>
<gene>
    <name evidence="3" type="ORF">QBC35DRAFT_222779</name>
</gene>
<evidence type="ECO:0000313" key="4">
    <source>
        <dbReference type="Proteomes" id="UP001302126"/>
    </source>
</evidence>
<dbReference type="Proteomes" id="UP001302126">
    <property type="component" value="Unassembled WGS sequence"/>
</dbReference>
<dbReference type="AlphaFoldDB" id="A0AAN6X1N1"/>
<feature type="compositionally biased region" description="Polar residues" evidence="1">
    <location>
        <begin position="560"/>
        <end position="572"/>
    </location>
</feature>
<feature type="region of interest" description="Disordered" evidence="1">
    <location>
        <begin position="499"/>
        <end position="644"/>
    </location>
</feature>
<organism evidence="3 4">
    <name type="scientific">Podospora australis</name>
    <dbReference type="NCBI Taxonomy" id="1536484"/>
    <lineage>
        <taxon>Eukaryota</taxon>
        <taxon>Fungi</taxon>
        <taxon>Dikarya</taxon>
        <taxon>Ascomycota</taxon>
        <taxon>Pezizomycotina</taxon>
        <taxon>Sordariomycetes</taxon>
        <taxon>Sordariomycetidae</taxon>
        <taxon>Sordariales</taxon>
        <taxon>Podosporaceae</taxon>
        <taxon>Podospora</taxon>
    </lineage>
</organism>
<comment type="caution">
    <text evidence="3">The sequence shown here is derived from an EMBL/GenBank/DDBJ whole genome shotgun (WGS) entry which is preliminary data.</text>
</comment>
<feature type="compositionally biased region" description="Polar residues" evidence="1">
    <location>
        <begin position="506"/>
        <end position="516"/>
    </location>
</feature>
<sequence length="644" mass="72125">MPQAKIKKEGQFVHGPHSNATRIPNDLWEKLKDEIVKKYKDDDATLEATMKHMEPIWLANGRGEPPTRRQYVHRLGPRLWKIKKYGSKEPGTLKKQSQRPKKKGVSGSSLLPIRSVKNEEPREPSPYNPRLTDQGERTRAHQLAEILLALGDTHYSFLINAALHDSNPSEEAVIFCVRNAQTSRQAATALKMLNAHTNEPWVREDKSWANFLFLVMAARCYDWPPYVDSGLYQIEGIVKDTIHQDETERERLIELIPRGTRFDIRLYQFLSFTLERYNEPTDEDDKLLDVGRVLGQFKDQQLSATRVAQNAVDPKLRGDPLDEINCLAEVLAWCYNELQKDLYIDVPTGGDDIGEVNQVLCTLWALWVRSSPPQDRLEENIHKQLGISATELLSIVVSMIMAAGGQTDELTLDPKPRALTGARMLKGLNRQQLFDQFLRKVYSINLELMSPGSDEYLLPDQEINAAKSVNPFRAFVAKELGIDDLPDLPDGFHVPQLLTVDYDPSGSKSNTQTPTAGSRRPSPGLLGSSHAAQSRPRSRNGSTANSDDKAQIDHHRRRSSSGLLNPQTVQTRPRSRNGSSGGSSSTAATNGNRRKIVDGKNSTEKVKDKDNKDSKRYSASSGEDISMTDAPDVDSSGKETPPYD</sequence>
<reference evidence="3" key="1">
    <citation type="journal article" date="2023" name="Mol. Phylogenet. Evol.">
        <title>Genome-scale phylogeny and comparative genomics of the fungal order Sordariales.</title>
        <authorList>
            <person name="Hensen N."/>
            <person name="Bonometti L."/>
            <person name="Westerberg I."/>
            <person name="Brannstrom I.O."/>
            <person name="Guillou S."/>
            <person name="Cros-Aarteil S."/>
            <person name="Calhoun S."/>
            <person name="Haridas S."/>
            <person name="Kuo A."/>
            <person name="Mondo S."/>
            <person name="Pangilinan J."/>
            <person name="Riley R."/>
            <person name="LaButti K."/>
            <person name="Andreopoulos B."/>
            <person name="Lipzen A."/>
            <person name="Chen C."/>
            <person name="Yan M."/>
            <person name="Daum C."/>
            <person name="Ng V."/>
            <person name="Clum A."/>
            <person name="Steindorff A."/>
            <person name="Ohm R.A."/>
            <person name="Martin F."/>
            <person name="Silar P."/>
            <person name="Natvig D.O."/>
            <person name="Lalanne C."/>
            <person name="Gautier V."/>
            <person name="Ament-Velasquez S.L."/>
            <person name="Kruys A."/>
            <person name="Hutchinson M.I."/>
            <person name="Powell A.J."/>
            <person name="Barry K."/>
            <person name="Miller A.N."/>
            <person name="Grigoriev I.V."/>
            <person name="Debuchy R."/>
            <person name="Gladieux P."/>
            <person name="Hiltunen Thoren M."/>
            <person name="Johannesson H."/>
        </authorList>
    </citation>
    <scope>NUCLEOTIDE SEQUENCE</scope>
    <source>
        <strain evidence="3">PSN309</strain>
    </source>
</reference>